<dbReference type="InterPro" id="IPR005545">
    <property type="entry name" value="YCII"/>
</dbReference>
<sequence length="158" mass="17458">MKKVILVAAVALGVIACDINIKKELNNNSNVPELETIAVEKTDSLHETFTYEEGDTTYVMQKYFMIFLKKGPNRNQDSVTLAKLQKEHLAHLEKLHLAGKISIAGPFDDNSEVLGIAVYNTPTFEEADSLANADPMVKAGRLTIESHPFWAAKGSKLK</sequence>
<dbReference type="Gene3D" id="3.30.70.1060">
    <property type="entry name" value="Dimeric alpha+beta barrel"/>
    <property type="match status" value="1"/>
</dbReference>
<name>A0A9W6EVY1_9FLAO</name>
<keyword evidence="4" id="KW-1185">Reference proteome</keyword>
<evidence type="ECO:0000256" key="1">
    <source>
        <dbReference type="ARBA" id="ARBA00007689"/>
    </source>
</evidence>
<gene>
    <name evidence="3" type="ORF">NBRC110019_21320</name>
</gene>
<organism evidence="3 4">
    <name type="scientific">Neptunitalea chrysea</name>
    <dbReference type="NCBI Taxonomy" id="1647581"/>
    <lineage>
        <taxon>Bacteria</taxon>
        <taxon>Pseudomonadati</taxon>
        <taxon>Bacteroidota</taxon>
        <taxon>Flavobacteriia</taxon>
        <taxon>Flavobacteriales</taxon>
        <taxon>Flavobacteriaceae</taxon>
        <taxon>Neptunitalea</taxon>
    </lineage>
</organism>
<dbReference type="EMBL" id="BRVP01000014">
    <property type="protein sequence ID" value="GLB53092.1"/>
    <property type="molecule type" value="Genomic_DNA"/>
</dbReference>
<dbReference type="RefSeq" id="WP_281754783.1">
    <property type="nucleotide sequence ID" value="NZ_BRVP01000014.1"/>
</dbReference>
<evidence type="ECO:0000313" key="4">
    <source>
        <dbReference type="Proteomes" id="UP001143545"/>
    </source>
</evidence>
<dbReference type="Proteomes" id="UP001143545">
    <property type="component" value="Unassembled WGS sequence"/>
</dbReference>
<dbReference type="PROSITE" id="PS51257">
    <property type="entry name" value="PROKAR_LIPOPROTEIN"/>
    <property type="match status" value="1"/>
</dbReference>
<evidence type="ECO:0000313" key="3">
    <source>
        <dbReference type="EMBL" id="GLB53092.1"/>
    </source>
</evidence>
<dbReference type="SUPFAM" id="SSF54909">
    <property type="entry name" value="Dimeric alpha+beta barrel"/>
    <property type="match status" value="1"/>
</dbReference>
<dbReference type="Pfam" id="PF03795">
    <property type="entry name" value="YCII"/>
    <property type="match status" value="1"/>
</dbReference>
<evidence type="ECO:0000259" key="2">
    <source>
        <dbReference type="Pfam" id="PF03795"/>
    </source>
</evidence>
<dbReference type="AlphaFoldDB" id="A0A9W6EVY1"/>
<reference evidence="3" key="1">
    <citation type="submission" date="2022-07" db="EMBL/GenBank/DDBJ databases">
        <title>Taxonomy of Novel Oxalotrophic and Methylotrophic Bacteria.</title>
        <authorList>
            <person name="Sahin N."/>
            <person name="Tani A."/>
        </authorList>
    </citation>
    <scope>NUCLEOTIDE SEQUENCE</scope>
    <source>
        <strain evidence="3">AM327</strain>
    </source>
</reference>
<accession>A0A9W6EVY1</accession>
<dbReference type="InterPro" id="IPR011008">
    <property type="entry name" value="Dimeric_a/b-barrel"/>
</dbReference>
<feature type="domain" description="YCII-related" evidence="2">
    <location>
        <begin position="64"/>
        <end position="141"/>
    </location>
</feature>
<comment type="similarity">
    <text evidence="1">Belongs to the YciI family.</text>
</comment>
<comment type="caution">
    <text evidence="3">The sequence shown here is derived from an EMBL/GenBank/DDBJ whole genome shotgun (WGS) entry which is preliminary data.</text>
</comment>
<proteinExistence type="inferred from homology"/>
<protein>
    <recommendedName>
        <fullName evidence="2">YCII-related domain-containing protein</fullName>
    </recommendedName>
</protein>